<dbReference type="SUPFAM" id="SSF47986">
    <property type="entry name" value="DEATH domain"/>
    <property type="match status" value="1"/>
</dbReference>
<dbReference type="InterPro" id="IPR000488">
    <property type="entry name" value="Death_dom"/>
</dbReference>
<evidence type="ECO:0000313" key="4">
    <source>
        <dbReference type="EMBL" id="KAH3874301.1"/>
    </source>
</evidence>
<accession>A0A9D4MFK1</accession>
<feature type="coiled-coil region" evidence="1">
    <location>
        <begin position="18"/>
        <end position="45"/>
    </location>
</feature>
<feature type="region of interest" description="Disordered" evidence="2">
    <location>
        <begin position="92"/>
        <end position="131"/>
    </location>
</feature>
<dbReference type="PROSITE" id="PS50017">
    <property type="entry name" value="DEATH_DOMAIN"/>
    <property type="match status" value="1"/>
</dbReference>
<dbReference type="InterPro" id="IPR011029">
    <property type="entry name" value="DEATH-like_dom_sf"/>
</dbReference>
<dbReference type="Pfam" id="PF00531">
    <property type="entry name" value="Death"/>
    <property type="match status" value="1"/>
</dbReference>
<reference evidence="4" key="1">
    <citation type="journal article" date="2019" name="bioRxiv">
        <title>The Genome of the Zebra Mussel, Dreissena polymorpha: A Resource for Invasive Species Research.</title>
        <authorList>
            <person name="McCartney M.A."/>
            <person name="Auch B."/>
            <person name="Kono T."/>
            <person name="Mallez S."/>
            <person name="Zhang Y."/>
            <person name="Obille A."/>
            <person name="Becker A."/>
            <person name="Abrahante J.E."/>
            <person name="Garbe J."/>
            <person name="Badalamenti J.P."/>
            <person name="Herman A."/>
            <person name="Mangelson H."/>
            <person name="Liachko I."/>
            <person name="Sullivan S."/>
            <person name="Sone E.D."/>
            <person name="Koren S."/>
            <person name="Silverstein K.A.T."/>
            <person name="Beckman K.B."/>
            <person name="Gohl D.M."/>
        </authorList>
    </citation>
    <scope>NUCLEOTIDE SEQUENCE</scope>
    <source>
        <strain evidence="4">Duluth1</strain>
        <tissue evidence="4">Whole animal</tissue>
    </source>
</reference>
<dbReference type="GO" id="GO:0007165">
    <property type="term" value="P:signal transduction"/>
    <property type="evidence" value="ECO:0007669"/>
    <property type="project" value="InterPro"/>
</dbReference>
<keyword evidence="5" id="KW-1185">Reference proteome</keyword>
<reference evidence="4" key="2">
    <citation type="submission" date="2020-11" db="EMBL/GenBank/DDBJ databases">
        <authorList>
            <person name="McCartney M.A."/>
            <person name="Auch B."/>
            <person name="Kono T."/>
            <person name="Mallez S."/>
            <person name="Becker A."/>
            <person name="Gohl D.M."/>
            <person name="Silverstein K.A.T."/>
            <person name="Koren S."/>
            <person name="Bechman K.B."/>
            <person name="Herman A."/>
            <person name="Abrahante J.E."/>
            <person name="Garbe J."/>
        </authorList>
    </citation>
    <scope>NUCLEOTIDE SEQUENCE</scope>
    <source>
        <strain evidence="4">Duluth1</strain>
        <tissue evidence="4">Whole animal</tissue>
    </source>
</reference>
<gene>
    <name evidence="4" type="ORF">DPMN_037543</name>
</gene>
<feature type="domain" description="Death" evidence="3">
    <location>
        <begin position="145"/>
        <end position="226"/>
    </location>
</feature>
<dbReference type="CDD" id="cd01670">
    <property type="entry name" value="Death"/>
    <property type="match status" value="1"/>
</dbReference>
<evidence type="ECO:0000256" key="2">
    <source>
        <dbReference type="SAM" id="MobiDB-lite"/>
    </source>
</evidence>
<evidence type="ECO:0000313" key="5">
    <source>
        <dbReference type="Proteomes" id="UP000828390"/>
    </source>
</evidence>
<evidence type="ECO:0000259" key="3">
    <source>
        <dbReference type="PROSITE" id="PS50017"/>
    </source>
</evidence>
<sequence length="226" mass="25352">MSGHRHAEDVGDMVDRKVSRAMRKMEKAMAKAAIAEKEAKRAYKSGRDVPDGVTYTTDKHGNLVKEIHRVRSYEGDVIIVNGAGQIKVGCREHVTKGPGGYRDEDSSDEELATSRSRHRHGEPARQEPGVDSNIQRLLQSTRPVNSDDLQTVSQYIGQDWRRVFRNLGLEDETIEEVREDHYVGGLRQIVYEGLMLWSRRQLGTVGALSAVLHRTGQTVALDHLSP</sequence>
<protein>
    <recommendedName>
        <fullName evidence="3">Death domain-containing protein</fullName>
    </recommendedName>
</protein>
<name>A0A9D4MFK1_DREPO</name>
<organism evidence="4 5">
    <name type="scientific">Dreissena polymorpha</name>
    <name type="common">Zebra mussel</name>
    <name type="synonym">Mytilus polymorpha</name>
    <dbReference type="NCBI Taxonomy" id="45954"/>
    <lineage>
        <taxon>Eukaryota</taxon>
        <taxon>Metazoa</taxon>
        <taxon>Spiralia</taxon>
        <taxon>Lophotrochozoa</taxon>
        <taxon>Mollusca</taxon>
        <taxon>Bivalvia</taxon>
        <taxon>Autobranchia</taxon>
        <taxon>Heteroconchia</taxon>
        <taxon>Euheterodonta</taxon>
        <taxon>Imparidentia</taxon>
        <taxon>Neoheterodontei</taxon>
        <taxon>Myida</taxon>
        <taxon>Dreissenoidea</taxon>
        <taxon>Dreissenidae</taxon>
        <taxon>Dreissena</taxon>
    </lineage>
</organism>
<dbReference type="Gene3D" id="1.10.533.10">
    <property type="entry name" value="Death Domain, Fas"/>
    <property type="match status" value="1"/>
</dbReference>
<comment type="caution">
    <text evidence="4">The sequence shown here is derived from an EMBL/GenBank/DDBJ whole genome shotgun (WGS) entry which is preliminary data.</text>
</comment>
<dbReference type="Proteomes" id="UP000828390">
    <property type="component" value="Unassembled WGS sequence"/>
</dbReference>
<dbReference type="AlphaFoldDB" id="A0A9D4MFK1"/>
<evidence type="ECO:0000256" key="1">
    <source>
        <dbReference type="SAM" id="Coils"/>
    </source>
</evidence>
<keyword evidence="1" id="KW-0175">Coiled coil</keyword>
<dbReference type="OrthoDB" id="6086418at2759"/>
<dbReference type="EMBL" id="JAIWYP010000002">
    <property type="protein sequence ID" value="KAH3874301.1"/>
    <property type="molecule type" value="Genomic_DNA"/>
</dbReference>
<proteinExistence type="predicted"/>